<dbReference type="SUPFAM" id="SSF51735">
    <property type="entry name" value="NAD(P)-binding Rossmann-fold domains"/>
    <property type="match status" value="1"/>
</dbReference>
<gene>
    <name evidence="3" type="ORF">D7D94_00710</name>
</gene>
<dbReference type="OrthoDB" id="9801186at2"/>
<dbReference type="PANTHER" id="PTHR44154">
    <property type="entry name" value="QUINONE OXIDOREDUCTASE"/>
    <property type="match status" value="1"/>
</dbReference>
<dbReference type="InterPro" id="IPR020843">
    <property type="entry name" value="ER"/>
</dbReference>
<dbReference type="SMART" id="SM00829">
    <property type="entry name" value="PKS_ER"/>
    <property type="match status" value="1"/>
</dbReference>
<dbReference type="Proteomes" id="UP000422989">
    <property type="component" value="Chromosome"/>
</dbReference>
<dbReference type="InterPro" id="IPR051603">
    <property type="entry name" value="Zinc-ADH_QOR/CCCR"/>
</dbReference>
<dbReference type="CDD" id="cd05289">
    <property type="entry name" value="MDR_like_2"/>
    <property type="match status" value="1"/>
</dbReference>
<dbReference type="InterPro" id="IPR013154">
    <property type="entry name" value="ADH-like_N"/>
</dbReference>
<dbReference type="Pfam" id="PF08240">
    <property type="entry name" value="ADH_N"/>
    <property type="match status" value="1"/>
</dbReference>
<protein>
    <submittedName>
        <fullName evidence="3">NADP-dependent oxidoreductase</fullName>
    </submittedName>
</protein>
<dbReference type="EMBL" id="CP032550">
    <property type="protein sequence ID" value="QGU26377.1"/>
    <property type="molecule type" value="Genomic_DNA"/>
</dbReference>
<dbReference type="RefSeq" id="WP_156240768.1">
    <property type="nucleotide sequence ID" value="NZ_BAAAZL010000002.1"/>
</dbReference>
<dbReference type="InterPro" id="IPR036291">
    <property type="entry name" value="NAD(P)-bd_dom_sf"/>
</dbReference>
<dbReference type="InterPro" id="IPR013149">
    <property type="entry name" value="ADH-like_C"/>
</dbReference>
<dbReference type="PANTHER" id="PTHR44154:SF1">
    <property type="entry name" value="QUINONE OXIDOREDUCTASE"/>
    <property type="match status" value="1"/>
</dbReference>
<reference evidence="3 4" key="1">
    <citation type="submission" date="2018-09" db="EMBL/GenBank/DDBJ databases">
        <title>Whole genome sequencing of Microbacterium oryzae strain MB-10T.</title>
        <authorList>
            <person name="Das S.K."/>
        </authorList>
    </citation>
    <scope>NUCLEOTIDE SEQUENCE [LARGE SCALE GENOMIC DNA]</scope>
    <source>
        <strain evidence="3 4">MB-10</strain>
    </source>
</reference>
<dbReference type="Pfam" id="PF00107">
    <property type="entry name" value="ADH_zinc_N"/>
    <property type="match status" value="1"/>
</dbReference>
<name>A0A6I6E0Y2_9MICO</name>
<dbReference type="AlphaFoldDB" id="A0A6I6E0Y2"/>
<evidence type="ECO:0000259" key="2">
    <source>
        <dbReference type="SMART" id="SM00829"/>
    </source>
</evidence>
<keyword evidence="1" id="KW-0521">NADP</keyword>
<dbReference type="SUPFAM" id="SSF50129">
    <property type="entry name" value="GroES-like"/>
    <property type="match status" value="1"/>
</dbReference>
<dbReference type="KEGG" id="moj:D7D94_00710"/>
<feature type="domain" description="Enoyl reductase (ER)" evidence="2">
    <location>
        <begin position="11"/>
        <end position="311"/>
    </location>
</feature>
<sequence>MAQAIQHTELGRPEVLTLADVPVPVPGAGDVAIRVEAAGVNPVDIKLRSGLRPSDPITEPRRVGSDGAGHVAAVGSDVDGFRVGDPVVFTGAIGAYATDVVVPAAQVFARPAGVTAAQGAALGIPVGTAYQTLRSLAVRADDTVLVHAGSGAVGQALIQLAVLQGARVIATTSDRRADRVRGLGAEPVAYGSGLVERVRALAPDGPTVVIDAAGTEEALESSLTLLADRSRIATLVQGAKGLALGIRAFKGGSPLPLTPQQEAWRLEAIPVAVALMAAGRFSVELGPSLPLAEAARAHRLVDEGADGKVVLVP</sequence>
<dbReference type="InterPro" id="IPR011032">
    <property type="entry name" value="GroES-like_sf"/>
</dbReference>
<accession>A0A6I6E0Y2</accession>
<organism evidence="3 4">
    <name type="scientific">Microbacterium oryzae</name>
    <dbReference type="NCBI Taxonomy" id="743009"/>
    <lineage>
        <taxon>Bacteria</taxon>
        <taxon>Bacillati</taxon>
        <taxon>Actinomycetota</taxon>
        <taxon>Actinomycetes</taxon>
        <taxon>Micrococcales</taxon>
        <taxon>Microbacteriaceae</taxon>
        <taxon>Microbacterium</taxon>
    </lineage>
</organism>
<keyword evidence="4" id="KW-1185">Reference proteome</keyword>
<evidence type="ECO:0000256" key="1">
    <source>
        <dbReference type="ARBA" id="ARBA00022857"/>
    </source>
</evidence>
<dbReference type="Gene3D" id="3.40.50.720">
    <property type="entry name" value="NAD(P)-binding Rossmann-like Domain"/>
    <property type="match status" value="1"/>
</dbReference>
<dbReference type="Gene3D" id="3.90.180.10">
    <property type="entry name" value="Medium-chain alcohol dehydrogenases, catalytic domain"/>
    <property type="match status" value="1"/>
</dbReference>
<evidence type="ECO:0000313" key="3">
    <source>
        <dbReference type="EMBL" id="QGU26377.1"/>
    </source>
</evidence>
<evidence type="ECO:0000313" key="4">
    <source>
        <dbReference type="Proteomes" id="UP000422989"/>
    </source>
</evidence>
<dbReference type="GO" id="GO:0016491">
    <property type="term" value="F:oxidoreductase activity"/>
    <property type="evidence" value="ECO:0007669"/>
    <property type="project" value="InterPro"/>
</dbReference>
<proteinExistence type="predicted"/>